<accession>A0A4Q1BTA9</accession>
<protein>
    <submittedName>
        <fullName evidence="3">Triacylglycerol lipase</fullName>
    </submittedName>
</protein>
<dbReference type="InterPro" id="IPR000073">
    <property type="entry name" value="AB_hydrolase_1"/>
</dbReference>
<dbReference type="InterPro" id="IPR029058">
    <property type="entry name" value="AB_hydrolase_fold"/>
</dbReference>
<gene>
    <name evidence="3" type="ORF">M231_01370</name>
</gene>
<proteinExistence type="predicted"/>
<organism evidence="3 4">
    <name type="scientific">Tremella mesenterica</name>
    <name type="common">Jelly fungus</name>
    <dbReference type="NCBI Taxonomy" id="5217"/>
    <lineage>
        <taxon>Eukaryota</taxon>
        <taxon>Fungi</taxon>
        <taxon>Dikarya</taxon>
        <taxon>Basidiomycota</taxon>
        <taxon>Agaricomycotina</taxon>
        <taxon>Tremellomycetes</taxon>
        <taxon>Tremellales</taxon>
        <taxon>Tremellaceae</taxon>
        <taxon>Tremella</taxon>
    </lineage>
</organism>
<evidence type="ECO:0000256" key="1">
    <source>
        <dbReference type="SAM" id="MobiDB-lite"/>
    </source>
</evidence>
<dbReference type="VEuPathDB" id="FungiDB:TREMEDRAFT_68852"/>
<reference evidence="3 4" key="1">
    <citation type="submission" date="2016-06" db="EMBL/GenBank/DDBJ databases">
        <title>Evolution of pathogenesis and genome organization in the Tremellales.</title>
        <authorList>
            <person name="Cuomo C."/>
            <person name="Litvintseva A."/>
            <person name="Heitman J."/>
            <person name="Chen Y."/>
            <person name="Sun S."/>
            <person name="Springer D."/>
            <person name="Dromer F."/>
            <person name="Young S."/>
            <person name="Zeng Q."/>
            <person name="Chapman S."/>
            <person name="Gujja S."/>
            <person name="Saif S."/>
            <person name="Birren B."/>
        </authorList>
    </citation>
    <scope>NUCLEOTIDE SEQUENCE [LARGE SCALE GENOMIC DNA]</scope>
    <source>
        <strain evidence="3 4">ATCC 28783</strain>
    </source>
</reference>
<comment type="caution">
    <text evidence="3">The sequence shown here is derived from an EMBL/GenBank/DDBJ whole genome shotgun (WGS) entry which is preliminary data.</text>
</comment>
<dbReference type="PANTHER" id="PTHR11440">
    <property type="entry name" value="LECITHIN-CHOLESTEROL ACYLTRANSFERASE-RELATED"/>
    <property type="match status" value="1"/>
</dbReference>
<dbReference type="Proteomes" id="UP000289152">
    <property type="component" value="Unassembled WGS sequence"/>
</dbReference>
<sequence>MVPSNPSNGHTQHNPPRMSQDKGKSKAIPPPLAHSVHSSIQEALDTPLQSISTPSSIDSFFSHRPSPIPAPPQAHHPISPLYQRPKLLSQLTRSTLPSSSLTYAQMEENKRYHYQQSHFNLLQNGEPSSSASWRLPTVATNDEPFPDLDPTTGLPLEISRHAEEDTDVASLHLQRTITDLMKTPPKQKTSFLPSLPSIPLTWPKATEKGVERKRSMSTSSKQDDWFGWTPGWWSGHKKDVDKDLAEEDQAETVEEEQEKLRRKYKTPKYPLVFCHGLLGFDYIGPASLPPLQISHWRGIREVLEANGCDVLITRVPATSSIKDRAAILEEAISERYPHQKINLIGHSMGGLDCRFLVSEFPNKRFTPVSLTTISTPHRGSPFADYVIDNVIGRERLTSLLSLMETFRLPQSGDGTAFEALGTRSMQEFNALILDRPDVKYYSWGASFEPGLLDTFRWPHSVVLAKEGPNDGLVSVQSAQWGEYRGTLLGVNHLDLVGWVNHVRYALSGWTGKPITFKPATFYLEVADYLAEQGF</sequence>
<dbReference type="Gene3D" id="3.40.50.1820">
    <property type="entry name" value="alpha/beta hydrolase"/>
    <property type="match status" value="1"/>
</dbReference>
<evidence type="ECO:0000313" key="3">
    <source>
        <dbReference type="EMBL" id="RXK41220.1"/>
    </source>
</evidence>
<keyword evidence="4" id="KW-1185">Reference proteome</keyword>
<dbReference type="OrthoDB" id="5592486at2759"/>
<evidence type="ECO:0000259" key="2">
    <source>
        <dbReference type="Pfam" id="PF00561"/>
    </source>
</evidence>
<dbReference type="STRING" id="5217.A0A4Q1BTA9"/>
<dbReference type="AlphaFoldDB" id="A0A4Q1BTA9"/>
<dbReference type="InParanoid" id="A0A4Q1BTA9"/>
<feature type="compositionally biased region" description="Polar residues" evidence="1">
    <location>
        <begin position="36"/>
        <end position="59"/>
    </location>
</feature>
<name>A0A4Q1BTA9_TREME</name>
<evidence type="ECO:0000313" key="4">
    <source>
        <dbReference type="Proteomes" id="UP000289152"/>
    </source>
</evidence>
<dbReference type="Pfam" id="PF00561">
    <property type="entry name" value="Abhydrolase_1"/>
    <property type="match status" value="1"/>
</dbReference>
<dbReference type="SUPFAM" id="SSF53474">
    <property type="entry name" value="alpha/beta-Hydrolases"/>
    <property type="match status" value="1"/>
</dbReference>
<feature type="domain" description="AB hydrolase-1" evidence="2">
    <location>
        <begin position="269"/>
        <end position="363"/>
    </location>
</feature>
<dbReference type="EMBL" id="SDIL01000010">
    <property type="protein sequence ID" value="RXK41220.1"/>
    <property type="molecule type" value="Genomic_DNA"/>
</dbReference>
<feature type="region of interest" description="Disordered" evidence="1">
    <location>
        <begin position="1"/>
        <end position="79"/>
    </location>
</feature>
<feature type="compositionally biased region" description="Polar residues" evidence="1">
    <location>
        <begin position="1"/>
        <end position="14"/>
    </location>
</feature>